<dbReference type="AlphaFoldDB" id="A0A9X3IW55"/>
<organism evidence="1 2">
    <name type="scientific">Nannocystis pusilla</name>
    <dbReference type="NCBI Taxonomy" id="889268"/>
    <lineage>
        <taxon>Bacteria</taxon>
        <taxon>Pseudomonadati</taxon>
        <taxon>Myxococcota</taxon>
        <taxon>Polyangia</taxon>
        <taxon>Nannocystales</taxon>
        <taxon>Nannocystaceae</taxon>
        <taxon>Nannocystis</taxon>
    </lineage>
</organism>
<dbReference type="RefSeq" id="WP_267769467.1">
    <property type="nucleotide sequence ID" value="NZ_JAPNKE010000002.1"/>
</dbReference>
<protein>
    <submittedName>
        <fullName evidence="1">Uncharacterized protein</fullName>
    </submittedName>
</protein>
<comment type="caution">
    <text evidence="1">The sequence shown here is derived from an EMBL/GenBank/DDBJ whole genome shotgun (WGS) entry which is preliminary data.</text>
</comment>
<gene>
    <name evidence="1" type="ORF">OV079_15765</name>
</gene>
<keyword evidence="2" id="KW-1185">Reference proteome</keyword>
<dbReference type="EMBL" id="JAPNKE010000002">
    <property type="protein sequence ID" value="MCY1006987.1"/>
    <property type="molecule type" value="Genomic_DNA"/>
</dbReference>
<name>A0A9X3IW55_9BACT</name>
<reference evidence="1" key="1">
    <citation type="submission" date="2022-11" db="EMBL/GenBank/DDBJ databases">
        <title>Minimal conservation of predation-associated metabolite biosynthetic gene clusters underscores biosynthetic potential of Myxococcota including descriptions for ten novel species: Archangium lansinium sp. nov., Myxococcus landrumus sp. nov., Nannocystis bai.</title>
        <authorList>
            <person name="Ahearne A."/>
            <person name="Stevens C."/>
            <person name="Phillips K."/>
        </authorList>
    </citation>
    <scope>NUCLEOTIDE SEQUENCE</scope>
    <source>
        <strain evidence="1">Na p29</strain>
    </source>
</reference>
<accession>A0A9X3IW55</accession>
<evidence type="ECO:0000313" key="2">
    <source>
        <dbReference type="Proteomes" id="UP001150924"/>
    </source>
</evidence>
<dbReference type="Proteomes" id="UP001150924">
    <property type="component" value="Unassembled WGS sequence"/>
</dbReference>
<proteinExistence type="predicted"/>
<sequence>MGTWDDGLYDNDSALDLVSSLVKLPAIDAPPVALAVGIGLVAWLQPVVLKLRGADHVAAALAHGEALPADAREVLAGLARDLEGALEGRSRSEAAEAVIGGYNDGPRFDALLRVPGGQASIDALGERAGAVLDRADDGDLYEGAGDYGALGLVVELVDAGLWKPAPERVVAWQGRFDRADAGTPDERGFWDSYAARVRRGFELVLRA</sequence>
<evidence type="ECO:0000313" key="1">
    <source>
        <dbReference type="EMBL" id="MCY1006987.1"/>
    </source>
</evidence>